<organism evidence="3 4">
    <name type="scientific">Enteroscipio rubneri</name>
    <dbReference type="NCBI Taxonomy" id="2070686"/>
    <lineage>
        <taxon>Bacteria</taxon>
        <taxon>Bacillati</taxon>
        <taxon>Actinomycetota</taxon>
        <taxon>Coriobacteriia</taxon>
        <taxon>Eggerthellales</taxon>
        <taxon>Eggerthellaceae</taxon>
        <taxon>Enteroscipio</taxon>
    </lineage>
</organism>
<dbReference type="OrthoDB" id="9763453at2"/>
<dbReference type="InterPro" id="IPR004838">
    <property type="entry name" value="NHTrfase_class1_PyrdxlP-BS"/>
</dbReference>
<dbReference type="Gene3D" id="3.40.640.10">
    <property type="entry name" value="Type I PLP-dependent aspartate aminotransferase-like (Major domain)"/>
    <property type="match status" value="1"/>
</dbReference>
<dbReference type="EMBL" id="PPEK01000006">
    <property type="protein sequence ID" value="PNV67752.1"/>
    <property type="molecule type" value="Genomic_DNA"/>
</dbReference>
<dbReference type="EC" id="2.6.1.-" evidence="1"/>
<gene>
    <name evidence="3" type="ORF">C2L71_06745</name>
</gene>
<keyword evidence="1 3" id="KW-0808">Transferase</keyword>
<dbReference type="RefSeq" id="WP_103265036.1">
    <property type="nucleotide sequence ID" value="NZ_CABMLE010000006.1"/>
</dbReference>
<keyword evidence="4" id="KW-1185">Reference proteome</keyword>
<dbReference type="PANTHER" id="PTHR42691:SF1">
    <property type="entry name" value="ASPARTATE AMINOTRANSFERASE YHDR-RELATED"/>
    <property type="match status" value="1"/>
</dbReference>
<dbReference type="AlphaFoldDB" id="A0A2K2UBZ5"/>
<dbReference type="CDD" id="cd00609">
    <property type="entry name" value="AAT_like"/>
    <property type="match status" value="1"/>
</dbReference>
<dbReference type="InterPro" id="IPR015421">
    <property type="entry name" value="PyrdxlP-dep_Trfase_major"/>
</dbReference>
<comment type="similarity">
    <text evidence="1">Belongs to the class-I pyridoxal-phosphate-dependent aminotransferase family.</text>
</comment>
<name>A0A2K2UBZ5_9ACTN</name>
<dbReference type="PANTHER" id="PTHR42691">
    <property type="entry name" value="ASPARTATE AMINOTRANSFERASE YHDR-RELATED"/>
    <property type="match status" value="1"/>
</dbReference>
<comment type="cofactor">
    <cofactor evidence="1">
        <name>pyridoxal 5'-phosphate</name>
        <dbReference type="ChEBI" id="CHEBI:597326"/>
    </cofactor>
</comment>
<reference evidence="4" key="1">
    <citation type="submission" date="2018-01" db="EMBL/GenBank/DDBJ databases">
        <title>Rubneribacter badeniensis gen. nov., sp. nov., and Colonibacter rubneri, gen. nov., sp. nov., WGS of new members of the Eggerthellaceae.</title>
        <authorList>
            <person name="Danylec N."/>
            <person name="Stoll D.A."/>
            <person name="Doetsch A."/>
            <person name="Kulling S.E."/>
            <person name="Huch M."/>
        </authorList>
    </citation>
    <scope>NUCLEOTIDE SEQUENCE [LARGE SCALE GENOMIC DNA]</scope>
    <source>
        <strain evidence="4">ResAG-96</strain>
    </source>
</reference>
<dbReference type="SUPFAM" id="SSF53383">
    <property type="entry name" value="PLP-dependent transferases"/>
    <property type="match status" value="1"/>
</dbReference>
<evidence type="ECO:0000313" key="3">
    <source>
        <dbReference type="EMBL" id="PNV67752.1"/>
    </source>
</evidence>
<dbReference type="NCBIfam" id="NF005305">
    <property type="entry name" value="PRK06836.1"/>
    <property type="match status" value="1"/>
</dbReference>
<accession>A0A2K2UBZ5</accession>
<sequence length="395" mass="42740">MVNERMYGLGAEPSAIRELFAYGMARKAEIGADNVFDFSIGNPSVPAPDAVKQAVLELMEEEPSALHGYSPAAGDPRVRSAVADHIRRHFDVPASPDQVYLTAGAAAGLAISISAITQPGDEVIVIAPFFPEYQVWIETAGCTRVEVPAHVPDFQLDIDALDAAIGPATAAVIINSPNNPVGAVYTRENLEALATLLARKEAELGRKIYVISDEPYREITYGAEVPYVPCVWPRTIVCYSYSKSFSLPGERIGYVYVSDLMDDAAEVSTAVAGAGRALGFICAPVLFQRVIAACIDEPSDVASYAENRRLLTEGLGALGYEFVEPDGAFYLWVRALEDDAQAFSDRAKAHELLLVPSDSFGVGGWVRVSYCVSRATIERSMPAFKALMEEYRAAR</sequence>
<dbReference type="InterPro" id="IPR004839">
    <property type="entry name" value="Aminotransferase_I/II_large"/>
</dbReference>
<protein>
    <recommendedName>
        <fullName evidence="1">Aminotransferase</fullName>
        <ecNumber evidence="1">2.6.1.-</ecNumber>
    </recommendedName>
</protein>
<feature type="domain" description="Aminotransferase class I/classII large" evidence="2">
    <location>
        <begin position="34"/>
        <end position="379"/>
    </location>
</feature>
<dbReference type="Proteomes" id="UP000236197">
    <property type="component" value="Unassembled WGS sequence"/>
</dbReference>
<dbReference type="GO" id="GO:0008483">
    <property type="term" value="F:transaminase activity"/>
    <property type="evidence" value="ECO:0007669"/>
    <property type="project" value="UniProtKB-KW"/>
</dbReference>
<dbReference type="PROSITE" id="PS00105">
    <property type="entry name" value="AA_TRANSFER_CLASS_1"/>
    <property type="match status" value="1"/>
</dbReference>
<dbReference type="GO" id="GO:0030170">
    <property type="term" value="F:pyridoxal phosphate binding"/>
    <property type="evidence" value="ECO:0007669"/>
    <property type="project" value="InterPro"/>
</dbReference>
<dbReference type="InterPro" id="IPR015424">
    <property type="entry name" value="PyrdxlP-dep_Trfase"/>
</dbReference>
<comment type="caution">
    <text evidence="3">The sequence shown here is derived from an EMBL/GenBank/DDBJ whole genome shotgun (WGS) entry which is preliminary data.</text>
</comment>
<evidence type="ECO:0000313" key="4">
    <source>
        <dbReference type="Proteomes" id="UP000236197"/>
    </source>
</evidence>
<dbReference type="Pfam" id="PF00155">
    <property type="entry name" value="Aminotran_1_2"/>
    <property type="match status" value="1"/>
</dbReference>
<evidence type="ECO:0000256" key="1">
    <source>
        <dbReference type="RuleBase" id="RU000481"/>
    </source>
</evidence>
<keyword evidence="1 3" id="KW-0032">Aminotransferase</keyword>
<evidence type="ECO:0000259" key="2">
    <source>
        <dbReference type="Pfam" id="PF00155"/>
    </source>
</evidence>
<proteinExistence type="inferred from homology"/>